<protein>
    <recommendedName>
        <fullName evidence="2">Integrase catalytic domain-containing protein</fullName>
    </recommendedName>
</protein>
<feature type="region of interest" description="Disordered" evidence="1">
    <location>
        <begin position="865"/>
        <end position="915"/>
    </location>
</feature>
<dbReference type="Pfam" id="PF09299">
    <property type="entry name" value="Mu-transpos_C"/>
    <property type="match status" value="1"/>
</dbReference>
<feature type="compositionally biased region" description="Basic and acidic residues" evidence="1">
    <location>
        <begin position="898"/>
        <end position="908"/>
    </location>
</feature>
<name>A0ABM8SY01_9BURK</name>
<accession>A0ABM8SY01</accession>
<dbReference type="InterPro" id="IPR036397">
    <property type="entry name" value="RNaseH_sf"/>
</dbReference>
<dbReference type="Proteomes" id="UP000673821">
    <property type="component" value="Unassembled WGS sequence"/>
</dbReference>
<organism evidence="3 4">
    <name type="scientific">Paraburkholderia nemoris</name>
    <dbReference type="NCBI Taxonomy" id="2793076"/>
    <lineage>
        <taxon>Bacteria</taxon>
        <taxon>Pseudomonadati</taxon>
        <taxon>Pseudomonadota</taxon>
        <taxon>Betaproteobacteria</taxon>
        <taxon>Burkholderiales</taxon>
        <taxon>Burkholderiaceae</taxon>
        <taxon>Paraburkholderia</taxon>
    </lineage>
</organism>
<dbReference type="EMBL" id="CAJNBH010000029">
    <property type="protein sequence ID" value="CAE6840448.1"/>
    <property type="molecule type" value="Genomic_DNA"/>
</dbReference>
<dbReference type="InterPro" id="IPR001584">
    <property type="entry name" value="Integrase_cat-core"/>
</dbReference>
<evidence type="ECO:0000256" key="1">
    <source>
        <dbReference type="SAM" id="MobiDB-lite"/>
    </source>
</evidence>
<dbReference type="InterPro" id="IPR009004">
    <property type="entry name" value="Transposase_Mu_C"/>
</dbReference>
<reference evidence="3 4" key="1">
    <citation type="submission" date="2021-02" db="EMBL/GenBank/DDBJ databases">
        <authorList>
            <person name="Vanwijnsberghe S."/>
        </authorList>
    </citation>
    <scope>NUCLEOTIDE SEQUENCE [LARGE SCALE GENOMIC DNA]</scope>
    <source>
        <strain evidence="3 4">R-69776</strain>
    </source>
</reference>
<dbReference type="PROSITE" id="PS50994">
    <property type="entry name" value="INTEGRASE"/>
    <property type="match status" value="1"/>
</dbReference>
<feature type="domain" description="Integrase catalytic" evidence="2">
    <location>
        <begin position="498"/>
        <end position="690"/>
    </location>
</feature>
<keyword evidence="4" id="KW-1185">Reference proteome</keyword>
<dbReference type="InterPro" id="IPR012337">
    <property type="entry name" value="RNaseH-like_sf"/>
</dbReference>
<gene>
    <name evidence="3" type="ORF">R69776_07020</name>
</gene>
<evidence type="ECO:0000313" key="3">
    <source>
        <dbReference type="EMBL" id="CAE6840448.1"/>
    </source>
</evidence>
<dbReference type="InterPro" id="IPR015378">
    <property type="entry name" value="Transposase-like_Mu_C"/>
</dbReference>
<evidence type="ECO:0000259" key="2">
    <source>
        <dbReference type="PROSITE" id="PS50994"/>
    </source>
</evidence>
<dbReference type="SUPFAM" id="SSF50610">
    <property type="entry name" value="mu transposase, C-terminal domain"/>
    <property type="match status" value="1"/>
</dbReference>
<dbReference type="Gene3D" id="3.30.420.10">
    <property type="entry name" value="Ribonuclease H-like superfamily/Ribonuclease H"/>
    <property type="match status" value="1"/>
</dbReference>
<comment type="caution">
    <text evidence="3">The sequence shown here is derived from an EMBL/GenBank/DDBJ whole genome shotgun (WGS) entry which is preliminary data.</text>
</comment>
<sequence>MLDKAQLTDLFDRLGTPAAGRELILNARIQSPVRQVMSRGGNVITILASRKMECEIRTESRHIEFAVAVTKEHSADVLEYYAQPCELKLKLLNDATGEIRTVAHIPDYLTISHDGFTLEEWKSEAKLDRLAEKYPYRYTKETDGQWYAPQIEKQVAELGIRYRLCSEELIPRRRVENLLYLADYFLPGAEPCSEDTLIRLSTALREHGSLSFFELLASPYKFNADFLNQAIADNLAVTDLDHESLAEKRQFRLYRDTALRDFTKAAVRSVGLPGEDSFALNIAEGSKFLFEGQELTMVIVGEEFVVCNRQDGSSLQLTREWIEDAHENKQIRAVKGEENASTDLSRFSKEDLDLALRRQALLDSPADQLNVSSRTLRRWVARKFVALANGDNEILALVPRTAARGNRTPRLSARQIQMMDHVIDTEWRNSAAINFRACYRMMEVAFAEAGETPPSYPTLIARIKALKTNEDVRTRQGKRIAYQENTFIDVLYYDSPAHGSRPLQYVHIDHTQLDIEVVSSRTGKPLGRPWLSLAIDAWSRRIVAIYLTFDSPSYCSSMMVVRDIVRRFGRLPEFIVVDNGSDFLSDAFKSFLRAMGTHLRFRPAGNPRHGAVLERMFGRLNTEYIHNLDGNTKATKNVRMVTGSHLPKKLAEWTLSDLYYGIQHWAFEFYDQQPHPALDESPREAFLRGVRENGKRAQRRIVFNQDFLIATCPPADRSGVRQIHSQRGVKVDNRFYWNDAFKASKIAGESLPVRYDPWDKSSVYVRLKDKWIRAICRNLHGLGQMTDVEQRALTAEFSRRSNTVAGDEKSAQRLREFIQTFKPERALALELERQSENKILYNALQFSNIEPVAVIRRGELIEDVPARTEPLTQEDSARASDPASAATPEAAGGLPELNHVERANHVENLDDFEDF</sequence>
<proteinExistence type="predicted"/>
<dbReference type="SUPFAM" id="SSF53098">
    <property type="entry name" value="Ribonuclease H-like"/>
    <property type="match status" value="1"/>
</dbReference>
<dbReference type="RefSeq" id="WP_200660792.1">
    <property type="nucleotide sequence ID" value="NZ_CAJNBH010000029.1"/>
</dbReference>
<evidence type="ECO:0000313" key="4">
    <source>
        <dbReference type="Proteomes" id="UP000673821"/>
    </source>
</evidence>
<dbReference type="Pfam" id="PF00665">
    <property type="entry name" value="rve"/>
    <property type="match status" value="1"/>
</dbReference>